<evidence type="ECO:0000313" key="2">
    <source>
        <dbReference type="Proteomes" id="UP000017836"/>
    </source>
</evidence>
<sequence>MLSQLKDLLRDLLDWGSGVMAKKHSFLREYEEQRKRLIVRGIQSTREEIELSREIARVESKIAPLQARAAAMRARRNWNREGMVLRFQFR</sequence>
<reference evidence="2" key="1">
    <citation type="journal article" date="2013" name="Science">
        <title>The Amborella genome and the evolution of flowering plants.</title>
        <authorList>
            <consortium name="Amborella Genome Project"/>
        </authorList>
    </citation>
    <scope>NUCLEOTIDE SEQUENCE [LARGE SCALE GENOMIC DNA]</scope>
</reference>
<proteinExistence type="predicted"/>
<name>W1NT07_AMBTC</name>
<dbReference type="Proteomes" id="UP000017836">
    <property type="component" value="Unassembled WGS sequence"/>
</dbReference>
<protein>
    <submittedName>
        <fullName evidence="1">Uncharacterized protein</fullName>
    </submittedName>
</protein>
<organism evidence="1 2">
    <name type="scientific">Amborella trichopoda</name>
    <dbReference type="NCBI Taxonomy" id="13333"/>
    <lineage>
        <taxon>Eukaryota</taxon>
        <taxon>Viridiplantae</taxon>
        <taxon>Streptophyta</taxon>
        <taxon>Embryophyta</taxon>
        <taxon>Tracheophyta</taxon>
        <taxon>Spermatophyta</taxon>
        <taxon>Magnoliopsida</taxon>
        <taxon>Amborellales</taxon>
        <taxon>Amborellaceae</taxon>
        <taxon>Amborella</taxon>
    </lineage>
</organism>
<evidence type="ECO:0000313" key="1">
    <source>
        <dbReference type="EMBL" id="ERN00322.1"/>
    </source>
</evidence>
<gene>
    <name evidence="1" type="ORF">AMTR_s00107p00152140</name>
</gene>
<dbReference type="EMBL" id="KI394917">
    <property type="protein sequence ID" value="ERN00322.1"/>
    <property type="molecule type" value="Genomic_DNA"/>
</dbReference>
<dbReference type="HOGENOM" id="CLU_2443803_0_0_1"/>
<accession>W1NT07</accession>
<dbReference type="AlphaFoldDB" id="W1NT07"/>
<keyword evidence="2" id="KW-1185">Reference proteome</keyword>
<dbReference type="Gramene" id="ERN00322">
    <property type="protein sequence ID" value="ERN00322"/>
    <property type="gene ID" value="AMTR_s00107p00152140"/>
</dbReference>